<reference evidence="2 3" key="1">
    <citation type="submission" date="2018-02" db="EMBL/GenBank/DDBJ databases">
        <title>Comparative genomes isolates from brazilian mangrove.</title>
        <authorList>
            <person name="Araujo J.E."/>
            <person name="Taketani R.G."/>
            <person name="Silva M.C.P."/>
            <person name="Loureco M.V."/>
            <person name="Andreote F.D."/>
        </authorList>
    </citation>
    <scope>NUCLEOTIDE SEQUENCE [LARGE SCALE GENOMIC DNA]</scope>
    <source>
        <strain evidence="2 3">Hex-1 MGV</strain>
    </source>
</reference>
<dbReference type="Proteomes" id="UP000238322">
    <property type="component" value="Unassembled WGS sequence"/>
</dbReference>
<keyword evidence="1" id="KW-0812">Transmembrane</keyword>
<feature type="transmembrane region" description="Helical" evidence="1">
    <location>
        <begin position="36"/>
        <end position="56"/>
    </location>
</feature>
<comment type="caution">
    <text evidence="2">The sequence shown here is derived from an EMBL/GenBank/DDBJ whole genome shotgun (WGS) entry which is preliminary data.</text>
</comment>
<feature type="transmembrane region" description="Helical" evidence="1">
    <location>
        <begin position="62"/>
        <end position="82"/>
    </location>
</feature>
<dbReference type="EMBL" id="PUHY01000005">
    <property type="protein sequence ID" value="PQO37750.1"/>
    <property type="molecule type" value="Genomic_DNA"/>
</dbReference>
<proteinExistence type="predicted"/>
<evidence type="ECO:0000313" key="2">
    <source>
        <dbReference type="EMBL" id="PQO37750.1"/>
    </source>
</evidence>
<feature type="transmembrane region" description="Helical" evidence="1">
    <location>
        <begin position="6"/>
        <end position="24"/>
    </location>
</feature>
<dbReference type="AlphaFoldDB" id="A0A2S8G0A5"/>
<keyword evidence="1" id="KW-1133">Transmembrane helix</keyword>
<accession>A0A2S8G0A5</accession>
<sequence length="260" mass="30434">MKYLWHFPILIVTFFASIFVIRAWNPFYGMGTGEAMLMIFGGMLLFHLFALIAGFVLIEKTWWRAFVVIAIAMFPAALFSLVEGQNAWHLHYVAVYDRFRDNLASPIPESVEDLEFISLEEKHAPNLSFRFKISPDDLDKIIAAKNFVAIDRTQFPRPDDSFIYPEYLPLKEPTKFYIFEDVDQGYPDEGIGELYTLKVSADRREVIFRRESATYYFYRYWEGEDDYARERKFLRSIGVPKQKVAEHQFVKKPSGEDDAP</sequence>
<evidence type="ECO:0000256" key="1">
    <source>
        <dbReference type="SAM" id="Phobius"/>
    </source>
</evidence>
<name>A0A2S8G0A5_9BACT</name>
<keyword evidence="1" id="KW-0472">Membrane</keyword>
<gene>
    <name evidence="2" type="ORF">C5Y83_07345</name>
</gene>
<organism evidence="2 3">
    <name type="scientific">Blastopirellula marina</name>
    <dbReference type="NCBI Taxonomy" id="124"/>
    <lineage>
        <taxon>Bacteria</taxon>
        <taxon>Pseudomonadati</taxon>
        <taxon>Planctomycetota</taxon>
        <taxon>Planctomycetia</taxon>
        <taxon>Pirellulales</taxon>
        <taxon>Pirellulaceae</taxon>
        <taxon>Blastopirellula</taxon>
    </lineage>
</organism>
<protein>
    <submittedName>
        <fullName evidence="2">Uncharacterized protein</fullName>
    </submittedName>
</protein>
<evidence type="ECO:0000313" key="3">
    <source>
        <dbReference type="Proteomes" id="UP000238322"/>
    </source>
</evidence>
<dbReference type="RefSeq" id="WP_105328999.1">
    <property type="nucleotide sequence ID" value="NZ_PUHY01000005.1"/>
</dbReference>